<dbReference type="NCBIfam" id="TIGR02165">
    <property type="entry name" value="cas5_6_GSU0054"/>
    <property type="match status" value="1"/>
</dbReference>
<dbReference type="PATRIC" id="fig|1434109.4.peg.2029"/>
<reference evidence="1 2" key="1">
    <citation type="submission" date="2014-07" db="EMBL/GenBank/DDBJ databases">
        <title>Methanogenic archaea and the global carbon cycle.</title>
        <authorList>
            <person name="Henriksen J.R."/>
            <person name="Luke J."/>
            <person name="Reinhart S."/>
            <person name="Benedict M.N."/>
            <person name="Youngblut N.D."/>
            <person name="Metcalf M.E."/>
            <person name="Whitaker R.J."/>
            <person name="Metcalf W.W."/>
        </authorList>
    </citation>
    <scope>NUCLEOTIDE SEQUENCE [LARGE SCALE GENOMIC DNA]</scope>
    <source>
        <strain evidence="1 2">Wiesmoor</strain>
    </source>
</reference>
<dbReference type="HOGENOM" id="CLU_570773_0_0_2"/>
<dbReference type="InterPro" id="IPR019089">
    <property type="entry name" value="Cas_GSU0054"/>
</dbReference>
<name>A0A0E3QJ58_METBA</name>
<dbReference type="Proteomes" id="UP000033038">
    <property type="component" value="Chromosome"/>
</dbReference>
<dbReference type="AlphaFoldDB" id="A0A0E3QJ58"/>
<gene>
    <name evidence="1" type="ORF">MSBRW_1617</name>
</gene>
<evidence type="ECO:0000313" key="2">
    <source>
        <dbReference type="Proteomes" id="UP000033038"/>
    </source>
</evidence>
<evidence type="ECO:0000313" key="1">
    <source>
        <dbReference type="EMBL" id="AKB50870.1"/>
    </source>
</evidence>
<accession>A0A0E3QJ58</accession>
<sequence length="546" mass="61909">MFALSFQFFAGKYHSTPWGRHVNEGVPEWPPSPWRILRAIIATWKLKVDAEEKDVRNLILSLLEPPVFYLPPATVGHTRHYMPWDKGDKKNWHASKTLIFDTFVAVPRESPVITVWENVSLDDRSLKLIKQIAENLSYFGRVESWCKAEVIEEGKLPSVLKELDSYFVSKPLAEEDVLSSSEEIVNVLCANEGIDPKISLDELDKKGNNKHPLLIRTSILRTQIKNLYPPMSRLVQYTRSLDCFEPSKISHVVDRKEKKVNVVRFLLDSNALPPVTESLKIADIARNTAISTYGGKSHKKTSVLSGKDDDGNILLSNMHTFYLPSDEDRDGKLDHLTLYAPGGYDEAHQLALAKMKKLYGYNLKNDVNLLLLGMFDLDQWSETRKIIPLSSSRTWKSFTPYILTRHPKVTRAGQWKIQGTPKNVEIKVPENCAPYATKEHLMLEYGVLPDLSGMQIDGPVSQLLFSIDRVGLPQPSSIEPIPAYEINGTMRQWLTFKRYRRGKQSPPSGNPYGFRLSFPEEVKGPVALGHGCHYGLGIFVPDNESR</sequence>
<proteinExistence type="predicted"/>
<dbReference type="EMBL" id="CP009526">
    <property type="protein sequence ID" value="AKB50870.1"/>
    <property type="molecule type" value="Genomic_DNA"/>
</dbReference>
<organism evidence="1 2">
    <name type="scientific">Methanosarcina barkeri str. Wiesmoor</name>
    <dbReference type="NCBI Taxonomy" id="1434109"/>
    <lineage>
        <taxon>Archaea</taxon>
        <taxon>Methanobacteriati</taxon>
        <taxon>Methanobacteriota</taxon>
        <taxon>Stenosarchaea group</taxon>
        <taxon>Methanomicrobia</taxon>
        <taxon>Methanosarcinales</taxon>
        <taxon>Methanosarcinaceae</taxon>
        <taxon>Methanosarcina</taxon>
    </lineage>
</organism>
<dbReference type="KEGG" id="mbw:MSBRW_1617"/>
<evidence type="ECO:0008006" key="3">
    <source>
        <dbReference type="Google" id="ProtNLM"/>
    </source>
</evidence>
<protein>
    <recommendedName>
        <fullName evidence="3">Type I-U CRISPR-associated protein Cas5/Cas6</fullName>
    </recommendedName>
</protein>
<dbReference type="CDD" id="cd09734">
    <property type="entry name" value="Csb2_I-U"/>
    <property type="match status" value="1"/>
</dbReference>